<dbReference type="Proteomes" id="UP000596742">
    <property type="component" value="Unassembled WGS sequence"/>
</dbReference>
<dbReference type="Pfam" id="PF14854">
    <property type="entry name" value="LURAP"/>
    <property type="match status" value="1"/>
</dbReference>
<dbReference type="EMBL" id="UYJE01002076">
    <property type="protein sequence ID" value="VDI07637.1"/>
    <property type="molecule type" value="Genomic_DNA"/>
</dbReference>
<comment type="caution">
    <text evidence="1">The sequence shown here is derived from an EMBL/GenBank/DDBJ whole genome shotgun (WGS) entry which is preliminary data.</text>
</comment>
<sequence length="205" mass="23581">MEYLDTVDKQCESIDFSNSCRQFYMTRLKATEDFKRQAAESNASCQQDSKRKTTKIDSAMETLRTEMASLMDQDLSLMKQLLTLNETIEEIKFKRLHGSNSNSMVTSSCNLDNSDWYVGDNEVQKQSCDTQCERLAVHHIPSIKVTSDNCTNVKKSQNLDNYKFVEKEMVIDGTKRRIIHGRGNFSMDSGYDETEDYQTDVEVTL</sequence>
<organism evidence="1 2">
    <name type="scientific">Mytilus galloprovincialis</name>
    <name type="common">Mediterranean mussel</name>
    <dbReference type="NCBI Taxonomy" id="29158"/>
    <lineage>
        <taxon>Eukaryota</taxon>
        <taxon>Metazoa</taxon>
        <taxon>Spiralia</taxon>
        <taxon>Lophotrochozoa</taxon>
        <taxon>Mollusca</taxon>
        <taxon>Bivalvia</taxon>
        <taxon>Autobranchia</taxon>
        <taxon>Pteriomorphia</taxon>
        <taxon>Mytilida</taxon>
        <taxon>Mytiloidea</taxon>
        <taxon>Mytilidae</taxon>
        <taxon>Mytilinae</taxon>
        <taxon>Mytilus</taxon>
    </lineage>
</organism>
<evidence type="ECO:0000313" key="1">
    <source>
        <dbReference type="EMBL" id="VDI07637.1"/>
    </source>
</evidence>
<name>A0A8B6CPR6_MYTGA</name>
<dbReference type="OrthoDB" id="6508726at2759"/>
<protein>
    <submittedName>
        <fullName evidence="1">Uncharacterized protein</fullName>
    </submittedName>
</protein>
<keyword evidence="2" id="KW-1185">Reference proteome</keyword>
<accession>A0A8B6CPR6</accession>
<gene>
    <name evidence="1" type="ORF">MGAL_10B045488</name>
</gene>
<reference evidence="1" key="1">
    <citation type="submission" date="2018-11" db="EMBL/GenBank/DDBJ databases">
        <authorList>
            <person name="Alioto T."/>
            <person name="Alioto T."/>
        </authorList>
    </citation>
    <scope>NUCLEOTIDE SEQUENCE</scope>
</reference>
<dbReference type="InterPro" id="IPR039499">
    <property type="entry name" value="LURA1/LRA25"/>
</dbReference>
<dbReference type="AlphaFoldDB" id="A0A8B6CPR6"/>
<proteinExistence type="predicted"/>
<evidence type="ECO:0000313" key="2">
    <source>
        <dbReference type="Proteomes" id="UP000596742"/>
    </source>
</evidence>